<keyword evidence="3" id="KW-1185">Reference proteome</keyword>
<organism evidence="2 3">
    <name type="scientific">Schistosoma margrebowiei</name>
    <dbReference type="NCBI Taxonomy" id="48269"/>
    <lineage>
        <taxon>Eukaryota</taxon>
        <taxon>Metazoa</taxon>
        <taxon>Spiralia</taxon>
        <taxon>Lophotrochozoa</taxon>
        <taxon>Platyhelminthes</taxon>
        <taxon>Trematoda</taxon>
        <taxon>Digenea</taxon>
        <taxon>Strigeidida</taxon>
        <taxon>Schistosomatoidea</taxon>
        <taxon>Schistosomatidae</taxon>
        <taxon>Schistosoma</taxon>
    </lineage>
</organism>
<evidence type="ECO:0000259" key="1">
    <source>
        <dbReference type="PROSITE" id="PS50878"/>
    </source>
</evidence>
<dbReference type="InterPro" id="IPR000477">
    <property type="entry name" value="RT_dom"/>
</dbReference>
<dbReference type="AlphaFoldDB" id="A0A3P8ANK8"/>
<gene>
    <name evidence="2" type="ORF">SMRZ_LOCUS13349</name>
</gene>
<dbReference type="PROSITE" id="PS50878">
    <property type="entry name" value="RT_POL"/>
    <property type="match status" value="1"/>
</dbReference>
<protein>
    <recommendedName>
        <fullName evidence="1">Reverse transcriptase domain-containing protein</fullName>
    </recommendedName>
</protein>
<proteinExistence type="predicted"/>
<sequence>MVKIPKKGDLSKCDNYRGITLLSIPGKVFNRVLLNRMKDCVDAQLRDQQAGFRKDRSCTDQIATLRIIVEQSIKWNSSLYINFIDYEKAFDSMDRTTLWKLLRHYGVPQKIVNIIRNSYDELHCKIVHRGQLTKPFEVKTGVRQGCLLSPFQFLLVTDWIMKTSTSEGKHEIQFTSRMQLDDLDFADDLALLSQMQQQIQEKTTSVAVASAAVGLNIHKGKRKVLRYNTACTNPITIDGEDLEDVKTFTCLGSIIDEHGGSDADVKARICKARTAYLQLRNSKQLSTNTKVRIFNTNVQTSLLYGAETWRTTKAIIQKMQVFINSCLRKILQIRWPDTISNNVLWERTKQIPAEEEIRNKRWRWIGHTLRKAPNCVTRQALTWNPEGQRRRGRPKNTLRREMEIDMGKVNKD</sequence>
<dbReference type="EMBL" id="UZAI01009733">
    <property type="protein sequence ID" value="VDP05700.1"/>
    <property type="molecule type" value="Genomic_DNA"/>
</dbReference>
<dbReference type="PANTHER" id="PTHR47027:SF25">
    <property type="entry name" value="REVERSE TRANSCRIPTASE DOMAIN-CONTAINING PROTEIN"/>
    <property type="match status" value="1"/>
</dbReference>
<dbReference type="Pfam" id="PF00078">
    <property type="entry name" value="RVT_1"/>
    <property type="match status" value="1"/>
</dbReference>
<feature type="domain" description="Reverse transcriptase" evidence="1">
    <location>
        <begin position="1"/>
        <end position="255"/>
    </location>
</feature>
<dbReference type="Pfam" id="PF20049">
    <property type="entry name" value="DUF6451"/>
    <property type="match status" value="1"/>
</dbReference>
<dbReference type="CDD" id="cd01650">
    <property type="entry name" value="RT_nLTR_like"/>
    <property type="match status" value="1"/>
</dbReference>
<dbReference type="SUPFAM" id="SSF56672">
    <property type="entry name" value="DNA/RNA polymerases"/>
    <property type="match status" value="1"/>
</dbReference>
<reference evidence="2 3" key="1">
    <citation type="submission" date="2018-11" db="EMBL/GenBank/DDBJ databases">
        <authorList>
            <consortium name="Pathogen Informatics"/>
        </authorList>
    </citation>
    <scope>NUCLEOTIDE SEQUENCE [LARGE SCALE GENOMIC DNA]</scope>
    <source>
        <strain evidence="2 3">Zambia</strain>
    </source>
</reference>
<evidence type="ECO:0000313" key="2">
    <source>
        <dbReference type="EMBL" id="VDP05700.1"/>
    </source>
</evidence>
<dbReference type="InterPro" id="IPR043502">
    <property type="entry name" value="DNA/RNA_pol_sf"/>
</dbReference>
<dbReference type="Proteomes" id="UP000277204">
    <property type="component" value="Unassembled WGS sequence"/>
</dbReference>
<evidence type="ECO:0000313" key="3">
    <source>
        <dbReference type="Proteomes" id="UP000277204"/>
    </source>
</evidence>
<dbReference type="InterPro" id="IPR045609">
    <property type="entry name" value="DUF6451"/>
</dbReference>
<accession>A0A3P8ANK8</accession>
<name>A0A3P8ANK8_9TREM</name>
<dbReference type="PANTHER" id="PTHR47027">
    <property type="entry name" value="REVERSE TRANSCRIPTASE DOMAIN-CONTAINING PROTEIN"/>
    <property type="match status" value="1"/>
</dbReference>